<dbReference type="AlphaFoldDB" id="A0A812C019"/>
<feature type="transmembrane region" description="Helical" evidence="1">
    <location>
        <begin position="24"/>
        <end position="43"/>
    </location>
</feature>
<keyword evidence="3" id="KW-1185">Reference proteome</keyword>
<reference evidence="2" key="1">
    <citation type="submission" date="2021-01" db="EMBL/GenBank/DDBJ databases">
        <authorList>
            <person name="Li R."/>
            <person name="Bekaert M."/>
        </authorList>
    </citation>
    <scope>NUCLEOTIDE SEQUENCE</scope>
    <source>
        <strain evidence="2">Farmed</strain>
    </source>
</reference>
<keyword evidence="1" id="KW-0472">Membrane</keyword>
<protein>
    <submittedName>
        <fullName evidence="2">TMEM63</fullName>
    </submittedName>
</protein>
<name>A0A812C019_ACAPH</name>
<organism evidence="2 3">
    <name type="scientific">Acanthosepion pharaonis</name>
    <name type="common">Pharaoh cuttlefish</name>
    <name type="synonym">Sepia pharaonis</name>
    <dbReference type="NCBI Taxonomy" id="158019"/>
    <lineage>
        <taxon>Eukaryota</taxon>
        <taxon>Metazoa</taxon>
        <taxon>Spiralia</taxon>
        <taxon>Lophotrochozoa</taxon>
        <taxon>Mollusca</taxon>
        <taxon>Cephalopoda</taxon>
        <taxon>Coleoidea</taxon>
        <taxon>Decapodiformes</taxon>
        <taxon>Sepiida</taxon>
        <taxon>Sepiina</taxon>
        <taxon>Sepiidae</taxon>
        <taxon>Acanthosepion</taxon>
    </lineage>
</organism>
<comment type="caution">
    <text evidence="2">The sequence shown here is derived from an EMBL/GenBank/DDBJ whole genome shotgun (WGS) entry which is preliminary data.</text>
</comment>
<gene>
    <name evidence="2" type="ORF">SPHA_25852</name>
</gene>
<dbReference type="Proteomes" id="UP000597762">
    <property type="component" value="Unassembled WGS sequence"/>
</dbReference>
<accession>A0A812C019</accession>
<dbReference type="EMBL" id="CAHIKZ030000983">
    <property type="protein sequence ID" value="CAE1247813.1"/>
    <property type="molecule type" value="Genomic_DNA"/>
</dbReference>
<proteinExistence type="predicted"/>
<evidence type="ECO:0000256" key="1">
    <source>
        <dbReference type="SAM" id="Phobius"/>
    </source>
</evidence>
<keyword evidence="1" id="KW-1133">Transmembrane helix</keyword>
<evidence type="ECO:0000313" key="2">
    <source>
        <dbReference type="EMBL" id="CAE1247813.1"/>
    </source>
</evidence>
<sequence>MCVCVCLSLSLSLSLYLIKSVHIYLCHFLIFLFVPWFLAASVFPKKQKQGGWCGGAHLFSVSSPLPPPIDCKFIIYCFFFSFLRLPTTVTFCPVLSCPLSVSLSNPQIDQEVNTVQINAIHNKKCDTSRVLLPNPAPHFPTRAPPVPAHGRN</sequence>
<evidence type="ECO:0000313" key="3">
    <source>
        <dbReference type="Proteomes" id="UP000597762"/>
    </source>
</evidence>
<keyword evidence="1" id="KW-0812">Transmembrane</keyword>